<dbReference type="InterPro" id="IPR049362">
    <property type="entry name" value="TTI1_rpt"/>
</dbReference>
<dbReference type="Pfam" id="PF21547">
    <property type="entry name" value="TTI1"/>
    <property type="match status" value="1"/>
</dbReference>
<dbReference type="SUPFAM" id="SSF48371">
    <property type="entry name" value="ARM repeat"/>
    <property type="match status" value="1"/>
</dbReference>
<dbReference type="GO" id="GO:0005737">
    <property type="term" value="C:cytoplasm"/>
    <property type="evidence" value="ECO:0007669"/>
    <property type="project" value="TreeGrafter"/>
</dbReference>
<dbReference type="EMBL" id="JANBQF010000054">
    <property type="protein sequence ID" value="KAJ2006607.1"/>
    <property type="molecule type" value="Genomic_DNA"/>
</dbReference>
<evidence type="ECO:0000313" key="2">
    <source>
        <dbReference type="EMBL" id="KAJ2006607.1"/>
    </source>
</evidence>
<reference evidence="2" key="1">
    <citation type="submission" date="2022-07" db="EMBL/GenBank/DDBJ databases">
        <title>Phylogenomic reconstructions and comparative analyses of Kickxellomycotina fungi.</title>
        <authorList>
            <person name="Reynolds N.K."/>
            <person name="Stajich J.E."/>
            <person name="Barry K."/>
            <person name="Grigoriev I.V."/>
            <person name="Crous P."/>
            <person name="Smith M.E."/>
        </authorList>
    </citation>
    <scope>NUCLEOTIDE SEQUENCE</scope>
    <source>
        <strain evidence="2">IMI 214461</strain>
    </source>
</reference>
<keyword evidence="3" id="KW-1185">Reference proteome</keyword>
<comment type="caution">
    <text evidence="2">The sequence shown here is derived from an EMBL/GenBank/DDBJ whole genome shotgun (WGS) entry which is preliminary data.</text>
</comment>
<dbReference type="OrthoDB" id="49511at2759"/>
<dbReference type="PANTHER" id="PTHR18460">
    <property type="entry name" value="TEL2 INTERACTING PROTEIN 1 TTI1 FAMILY MEMBER"/>
    <property type="match status" value="1"/>
</dbReference>
<evidence type="ECO:0000313" key="3">
    <source>
        <dbReference type="Proteomes" id="UP001150907"/>
    </source>
</evidence>
<evidence type="ECO:0000259" key="1">
    <source>
        <dbReference type="Pfam" id="PF24181"/>
    </source>
</evidence>
<dbReference type="InterPro" id="IPR057567">
    <property type="entry name" value="TPR_TTI1_C"/>
</dbReference>
<protein>
    <recommendedName>
        <fullName evidence="1">TTI1 C-terminal TPR domain-containing protein</fullName>
    </recommendedName>
</protein>
<organism evidence="2 3">
    <name type="scientific">Coemansia thaxteri</name>
    <dbReference type="NCBI Taxonomy" id="2663907"/>
    <lineage>
        <taxon>Eukaryota</taxon>
        <taxon>Fungi</taxon>
        <taxon>Fungi incertae sedis</taxon>
        <taxon>Zoopagomycota</taxon>
        <taxon>Kickxellomycotina</taxon>
        <taxon>Kickxellomycetes</taxon>
        <taxon>Kickxellales</taxon>
        <taxon>Kickxellaceae</taxon>
        <taxon>Coemansia</taxon>
    </lineage>
</organism>
<name>A0A9W8BIT6_9FUNG</name>
<dbReference type="InterPro" id="IPR016024">
    <property type="entry name" value="ARM-type_fold"/>
</dbReference>
<sequence>MDIRALTDSIAQSLQPASATRAMLPRQLEQLADATKRMKAAGVDAASLLTHITLVQVRIFAPGVSASLSDRERELALEALRDALTPDRRISEAHAIIVDHLSRILVPLFAVVCQTALPEPTRQLAMECWRRLVTVIAAVHVPPTHPPPARGPSSNVQRIMALRDYVTAYLPADYLALASCALLDNAELADSHSLRRLALDTLRDALQTDGILCDALRPIFPGVSSAMARIALAQPPRAAGSSGGLAEGMAEVTITEPRKHTAAVRAQALRVLSSAIRALYRGDASTQTLSESASADDWAQRARQGVDSILQQTDSDENSDLLQPAVDDADPEDEYHQRLLQMLWRLAGLRHTEHAAISQALLDLFSAVVLDCAALQDTRCVSVSIQACLAIGSRQAPQEHAEFMRRLAELCCIPSLVHRQVVGLLESALPLFDQYIVGGSEQQRADVLRLVAGYFCAMGRDEARALVSPWWAARGLRLFLDSLAVSLPGTSLLISDVSDSSNQPRTPVTLVLDAYRTTELAGALEQFIVQTASVITPPVLCSQLLALLNSQGARQFQPSVLWLLTRVAPMATGTQLAAVYQPAFQYCVDYFGSSSRRDAADSPDMDSASMDVSKTGGTAVDKDHVLRSCAVLNAISAIVPTVGPAVAYYMDMLLFPLLQISSSEASPLLRDQAQRSLMVLAQTAGSLSVADMLKENVDYIVEGCSQQIRSVELHPHVFQILTGAVQLVGQDILVFMDDVVEDSLDVCEDLVDDEVVTTSALQFLEVVTRTVAAGHTQLQALVEGTGSESLAVGVSDPDPIGSILADLDSWDEQEQMSKLVNFDLSELEDSESRPNDAFAANKETAVVANPDKRHDAPGNPLAIKTSLVVQNFLSVESGSQQLLALKIVQNALHALADTRDLLPLINEVWPVLVHRLDKGRELFYVTLAACDVIEVVCQVGETWMRKRVHDDLWLHFDRILAEATPGSVSQRSTEREVVLRILRTMKTVVKHVPLDDPTAWRVCCLSLRFLEHEPLTLHVVELLRAMVPVYADKIWLILAKIGRIADVNPASIPNLGIPADIKAPSDICQVIGLM</sequence>
<accession>A0A9W8BIT6</accession>
<dbReference type="PANTHER" id="PTHR18460:SF3">
    <property type="entry name" value="TELO2-INTERACTING PROTEIN 1 HOMOLOG"/>
    <property type="match status" value="1"/>
</dbReference>
<dbReference type="AlphaFoldDB" id="A0A9W8BIT6"/>
<proteinExistence type="predicted"/>
<feature type="domain" description="TTI1 C-terminal TPR" evidence="1">
    <location>
        <begin position="834"/>
        <end position="1035"/>
    </location>
</feature>
<dbReference type="Proteomes" id="UP001150907">
    <property type="component" value="Unassembled WGS sequence"/>
</dbReference>
<dbReference type="InterPro" id="IPR052587">
    <property type="entry name" value="TELO2-interacting_protein_1"/>
</dbReference>
<gene>
    <name evidence="2" type="ORF">H4R26_001288</name>
</gene>
<dbReference type="Pfam" id="PF24181">
    <property type="entry name" value="TPR_TTI1_C"/>
    <property type="match status" value="1"/>
</dbReference>